<dbReference type="KEGG" id="sals:SLNWT_4001"/>
<dbReference type="Pfam" id="PF00583">
    <property type="entry name" value="Acetyltransf_1"/>
    <property type="match status" value="1"/>
</dbReference>
<dbReference type="GO" id="GO:0016747">
    <property type="term" value="F:acyltransferase activity, transferring groups other than amino-acyl groups"/>
    <property type="evidence" value="ECO:0007669"/>
    <property type="project" value="InterPro"/>
</dbReference>
<evidence type="ECO:0000313" key="7">
    <source>
        <dbReference type="Proteomes" id="UP000031523"/>
    </source>
</evidence>
<dbReference type="PROSITE" id="PS00674">
    <property type="entry name" value="AAA"/>
    <property type="match status" value="1"/>
</dbReference>
<proteinExistence type="inferred from homology"/>
<dbReference type="GO" id="GO:0016887">
    <property type="term" value="F:ATP hydrolysis activity"/>
    <property type="evidence" value="ECO:0007669"/>
    <property type="project" value="InterPro"/>
</dbReference>
<dbReference type="SMART" id="SM00382">
    <property type="entry name" value="AAA"/>
    <property type="match status" value="1"/>
</dbReference>
<dbReference type="InterPro" id="IPR003959">
    <property type="entry name" value="ATPase_AAA_core"/>
</dbReference>
<evidence type="ECO:0000313" key="6">
    <source>
        <dbReference type="EMBL" id="AJE84377.1"/>
    </source>
</evidence>
<keyword evidence="7" id="KW-1185">Reference proteome</keyword>
<protein>
    <submittedName>
        <fullName evidence="6">AAA ATPase</fullName>
    </submittedName>
</protein>
<dbReference type="InterPro" id="IPR003960">
    <property type="entry name" value="ATPase_AAA_CS"/>
</dbReference>
<evidence type="ECO:0000256" key="2">
    <source>
        <dbReference type="ARBA" id="ARBA00022741"/>
    </source>
</evidence>
<dbReference type="CDD" id="cd04301">
    <property type="entry name" value="NAT_SF"/>
    <property type="match status" value="1"/>
</dbReference>
<gene>
    <name evidence="6" type="ORF">SLNWT_4001</name>
</gene>
<dbReference type="GO" id="GO:0005524">
    <property type="term" value="F:ATP binding"/>
    <property type="evidence" value="ECO:0007669"/>
    <property type="project" value="UniProtKB-KW"/>
</dbReference>
<feature type="domain" description="N-acetyltransferase" evidence="5">
    <location>
        <begin position="4"/>
        <end position="141"/>
    </location>
</feature>
<dbReference type="PROSITE" id="PS51186">
    <property type="entry name" value="GNAT"/>
    <property type="match status" value="1"/>
</dbReference>
<reference evidence="6 7" key="1">
    <citation type="submission" date="2015-01" db="EMBL/GenBank/DDBJ databases">
        <title>Enhanced salinomycin production by adjusting the supply of polyketide extender units in Streptomyce albus DSM 41398.</title>
        <authorList>
            <person name="Lu C."/>
        </authorList>
    </citation>
    <scope>NUCLEOTIDE SEQUENCE [LARGE SCALE GENOMIC DNA]</scope>
    <source>
        <strain evidence="7">ATCC 21838 / DSM 41398 / FERM P-419 / JCM 4703 / NBRC 107858</strain>
    </source>
</reference>
<comment type="similarity">
    <text evidence="1 4">Belongs to the AAA ATPase family.</text>
</comment>
<dbReference type="CDD" id="cd19481">
    <property type="entry name" value="RecA-like_protease"/>
    <property type="match status" value="1"/>
</dbReference>
<dbReference type="InterPro" id="IPR003593">
    <property type="entry name" value="AAA+_ATPase"/>
</dbReference>
<keyword evidence="2 4" id="KW-0547">Nucleotide-binding</keyword>
<dbReference type="Proteomes" id="UP000031523">
    <property type="component" value="Chromosome"/>
</dbReference>
<name>A0A0B5F248_STRA4</name>
<dbReference type="SUPFAM" id="SSF55729">
    <property type="entry name" value="Acyl-CoA N-acyltransferases (Nat)"/>
    <property type="match status" value="1"/>
</dbReference>
<dbReference type="Gene3D" id="3.40.630.30">
    <property type="match status" value="1"/>
</dbReference>
<dbReference type="Pfam" id="PF00004">
    <property type="entry name" value="AAA"/>
    <property type="match status" value="1"/>
</dbReference>
<evidence type="ECO:0000256" key="1">
    <source>
        <dbReference type="ARBA" id="ARBA00006914"/>
    </source>
</evidence>
<evidence type="ECO:0000259" key="5">
    <source>
        <dbReference type="PROSITE" id="PS51186"/>
    </source>
</evidence>
<dbReference type="InterPro" id="IPR027417">
    <property type="entry name" value="P-loop_NTPase"/>
</dbReference>
<dbReference type="InterPro" id="IPR016181">
    <property type="entry name" value="Acyl_CoA_acyltransferase"/>
</dbReference>
<dbReference type="Gene3D" id="3.40.50.300">
    <property type="entry name" value="P-loop containing nucleotide triphosphate hydrolases"/>
    <property type="match status" value="1"/>
</dbReference>
<accession>A0A0B5F248</accession>
<dbReference type="EMBL" id="CP010519">
    <property type="protein sequence ID" value="AJE84377.1"/>
    <property type="molecule type" value="Genomic_DNA"/>
</dbReference>
<organism evidence="6 7">
    <name type="scientific">Streptomyces albus (strain ATCC 21838 / DSM 41398 / FERM P-419 / JCM 4703 / NBRC 107858)</name>
    <dbReference type="NCBI Taxonomy" id="1081613"/>
    <lineage>
        <taxon>Bacteria</taxon>
        <taxon>Bacillati</taxon>
        <taxon>Actinomycetota</taxon>
        <taxon>Actinomycetes</taxon>
        <taxon>Kitasatosporales</taxon>
        <taxon>Streptomycetaceae</taxon>
        <taxon>Streptomyces</taxon>
    </lineage>
</organism>
<dbReference type="InterPro" id="IPR050221">
    <property type="entry name" value="26S_Proteasome_ATPase"/>
</dbReference>
<dbReference type="InterPro" id="IPR000182">
    <property type="entry name" value="GNAT_dom"/>
</dbReference>
<evidence type="ECO:0000256" key="4">
    <source>
        <dbReference type="RuleBase" id="RU003651"/>
    </source>
</evidence>
<dbReference type="Gene3D" id="1.10.8.60">
    <property type="match status" value="1"/>
</dbReference>
<dbReference type="PANTHER" id="PTHR23073">
    <property type="entry name" value="26S PROTEASOME REGULATORY SUBUNIT"/>
    <property type="match status" value="1"/>
</dbReference>
<evidence type="ECO:0000256" key="3">
    <source>
        <dbReference type="ARBA" id="ARBA00022840"/>
    </source>
</evidence>
<dbReference type="AlphaFoldDB" id="A0A0B5F248"/>
<sequence length="422" mass="45790">MAVWHVRDFTPDDLEAVVRLDGESTTTDRSAMFRLSEVVAALQAQHPSVVAVADGHLVGAAVARVDGDRAWVLRISLHPSWRHLGLGSALLAALEHRLHGAGAKILAAVLPEEETGATALGNSGFRPHRGLTYFEKVQPVTAQDSALLSSLGAMVPEGGLWEKLTGMADEKQLIDRRLVLPLAHPELAEEHGVEPPQAVVLFGPPGTGKSTFAKAVASRLGWPFVEFFPSRIALEEGIANGLSRRFEEVAQLDHVLVFIDEVEEVAAARNLADPASVGVVNELLKSIVRFRDRDGRLLICATNTVAALDPAFLRHGRFDYVLPVGPPDRHARKALWAGYLARTGTEADTEVLARASEGFTPADIKQAARTVAQSVFEHTLDTGARTQPGTEEYLQTISRTRPTVTQEMALEFADHTIRYGRT</sequence>
<dbReference type="SUPFAM" id="SSF52540">
    <property type="entry name" value="P-loop containing nucleoside triphosphate hydrolases"/>
    <property type="match status" value="1"/>
</dbReference>
<keyword evidence="3 4" id="KW-0067">ATP-binding</keyword>